<reference evidence="6 7" key="1">
    <citation type="journal article" date="2017" name="Nat. Ecol. Evol.">
        <title>Scallop genome provides insights into evolution of bilaterian karyotype and development.</title>
        <authorList>
            <person name="Wang S."/>
            <person name="Zhang J."/>
            <person name="Jiao W."/>
            <person name="Li J."/>
            <person name="Xun X."/>
            <person name="Sun Y."/>
            <person name="Guo X."/>
            <person name="Huan P."/>
            <person name="Dong B."/>
            <person name="Zhang L."/>
            <person name="Hu X."/>
            <person name="Sun X."/>
            <person name="Wang J."/>
            <person name="Zhao C."/>
            <person name="Wang Y."/>
            <person name="Wang D."/>
            <person name="Huang X."/>
            <person name="Wang R."/>
            <person name="Lv J."/>
            <person name="Li Y."/>
            <person name="Zhang Z."/>
            <person name="Liu B."/>
            <person name="Lu W."/>
            <person name="Hui Y."/>
            <person name="Liang J."/>
            <person name="Zhou Z."/>
            <person name="Hou R."/>
            <person name="Li X."/>
            <person name="Liu Y."/>
            <person name="Li H."/>
            <person name="Ning X."/>
            <person name="Lin Y."/>
            <person name="Zhao L."/>
            <person name="Xing Q."/>
            <person name="Dou J."/>
            <person name="Li Y."/>
            <person name="Mao J."/>
            <person name="Guo H."/>
            <person name="Dou H."/>
            <person name="Li T."/>
            <person name="Mu C."/>
            <person name="Jiang W."/>
            <person name="Fu Q."/>
            <person name="Fu X."/>
            <person name="Miao Y."/>
            <person name="Liu J."/>
            <person name="Yu Q."/>
            <person name="Li R."/>
            <person name="Liao H."/>
            <person name="Li X."/>
            <person name="Kong Y."/>
            <person name="Jiang Z."/>
            <person name="Chourrout D."/>
            <person name="Li R."/>
            <person name="Bao Z."/>
        </authorList>
    </citation>
    <scope>NUCLEOTIDE SEQUENCE [LARGE SCALE GENOMIC DNA]</scope>
    <source>
        <strain evidence="6 7">PY_sf001</strain>
    </source>
</reference>
<dbReference type="PANTHER" id="PTHR10903:SF184">
    <property type="entry name" value="GTP-BINDING PROTEIN A"/>
    <property type="match status" value="1"/>
</dbReference>
<dbReference type="OrthoDB" id="10061751at2759"/>
<organism evidence="6 7">
    <name type="scientific">Mizuhopecten yessoensis</name>
    <name type="common">Japanese scallop</name>
    <name type="synonym">Patinopecten yessoensis</name>
    <dbReference type="NCBI Taxonomy" id="6573"/>
    <lineage>
        <taxon>Eukaryota</taxon>
        <taxon>Metazoa</taxon>
        <taxon>Spiralia</taxon>
        <taxon>Lophotrochozoa</taxon>
        <taxon>Mollusca</taxon>
        <taxon>Bivalvia</taxon>
        <taxon>Autobranchia</taxon>
        <taxon>Pteriomorphia</taxon>
        <taxon>Pectinida</taxon>
        <taxon>Pectinoidea</taxon>
        <taxon>Pectinidae</taxon>
        <taxon>Mizuhopecten</taxon>
    </lineage>
</organism>
<evidence type="ECO:0000259" key="5">
    <source>
        <dbReference type="PROSITE" id="PS51720"/>
    </source>
</evidence>
<feature type="domain" description="AIG1-type G" evidence="5">
    <location>
        <begin position="32"/>
        <end position="239"/>
    </location>
</feature>
<sequence>MFLQCACSLNVFYFVQMATHDSWFPASNQDAYEQLRIVLIGKTRTGKSATGNTLIGEDIFESKASPNSVTTQCKVETKERFGKKIEVVDTPELLDTNMPSDELVKQLVSCTRLACPGVHAFVMLFRIGDRYSDEDQKVIESIQYIFCRKVLNHTVVVFTGKDRLERDGQTLNKYISQLPKVLRDTIASCKGDHVAISNIGSRDEREEAAKTIIRMVEANVNRNGGDSRYYKTPLFDALSKSIGEKVGQILDRNDGIEDKISQIKEEMKPLTGKDEHIKRQREKLQKIIDFLQMIIYRENPDKSVWKRMRNWFIPIAGLVLVIALLLPFLQKQYDKISNKQRF</sequence>
<comment type="similarity">
    <text evidence="1">Belongs to the TRAFAC class TrmE-Era-EngA-EngB-Septin-like GTPase superfamily. AIG1/Toc34/Toc159-like paraseptin GTPase family. IAN subfamily.</text>
</comment>
<name>A0A210PYL7_MIZYE</name>
<protein>
    <submittedName>
        <fullName evidence="6">GTPase IMAP family member 7</fullName>
    </submittedName>
</protein>
<dbReference type="InterPro" id="IPR027417">
    <property type="entry name" value="P-loop_NTPase"/>
</dbReference>
<evidence type="ECO:0000313" key="6">
    <source>
        <dbReference type="EMBL" id="OWF41529.1"/>
    </source>
</evidence>
<dbReference type="Proteomes" id="UP000242188">
    <property type="component" value="Unassembled WGS sequence"/>
</dbReference>
<evidence type="ECO:0000256" key="1">
    <source>
        <dbReference type="ARBA" id="ARBA00008535"/>
    </source>
</evidence>
<keyword evidence="4" id="KW-1133">Transmembrane helix</keyword>
<keyword evidence="7" id="KW-1185">Reference proteome</keyword>
<dbReference type="EMBL" id="NEDP02005383">
    <property type="protein sequence ID" value="OWF41529.1"/>
    <property type="molecule type" value="Genomic_DNA"/>
</dbReference>
<keyword evidence="4" id="KW-0812">Transmembrane</keyword>
<dbReference type="PROSITE" id="PS51720">
    <property type="entry name" value="G_AIG1"/>
    <property type="match status" value="1"/>
</dbReference>
<evidence type="ECO:0000256" key="4">
    <source>
        <dbReference type="SAM" id="Phobius"/>
    </source>
</evidence>
<proteinExistence type="inferred from homology"/>
<keyword evidence="2" id="KW-0547">Nucleotide-binding</keyword>
<dbReference type="PANTHER" id="PTHR10903">
    <property type="entry name" value="GTPASE, IMAP FAMILY MEMBER-RELATED"/>
    <property type="match status" value="1"/>
</dbReference>
<dbReference type="GO" id="GO:0005525">
    <property type="term" value="F:GTP binding"/>
    <property type="evidence" value="ECO:0007669"/>
    <property type="project" value="UniProtKB-KW"/>
</dbReference>
<dbReference type="Pfam" id="PF04548">
    <property type="entry name" value="AIG1"/>
    <property type="match status" value="1"/>
</dbReference>
<accession>A0A210PYL7</accession>
<comment type="caution">
    <text evidence="6">The sequence shown here is derived from an EMBL/GenBank/DDBJ whole genome shotgun (WGS) entry which is preliminary data.</text>
</comment>
<gene>
    <name evidence="6" type="ORF">KP79_PYT11886</name>
</gene>
<dbReference type="Gene3D" id="3.40.50.300">
    <property type="entry name" value="P-loop containing nucleotide triphosphate hydrolases"/>
    <property type="match status" value="1"/>
</dbReference>
<dbReference type="STRING" id="6573.A0A210PYL7"/>
<keyword evidence="3" id="KW-0342">GTP-binding</keyword>
<dbReference type="SUPFAM" id="SSF52540">
    <property type="entry name" value="P-loop containing nucleoside triphosphate hydrolases"/>
    <property type="match status" value="1"/>
</dbReference>
<evidence type="ECO:0000256" key="2">
    <source>
        <dbReference type="ARBA" id="ARBA00022741"/>
    </source>
</evidence>
<keyword evidence="4" id="KW-0472">Membrane</keyword>
<dbReference type="InterPro" id="IPR006703">
    <property type="entry name" value="G_AIG1"/>
</dbReference>
<dbReference type="FunFam" id="3.40.50.300:FF:000366">
    <property type="entry name" value="GTPase, IMAP family member 2"/>
    <property type="match status" value="1"/>
</dbReference>
<dbReference type="InterPro" id="IPR045058">
    <property type="entry name" value="GIMA/IAN/Toc"/>
</dbReference>
<dbReference type="AlphaFoldDB" id="A0A210PYL7"/>
<evidence type="ECO:0000256" key="3">
    <source>
        <dbReference type="ARBA" id="ARBA00023134"/>
    </source>
</evidence>
<feature type="transmembrane region" description="Helical" evidence="4">
    <location>
        <begin position="311"/>
        <end position="329"/>
    </location>
</feature>
<evidence type="ECO:0000313" key="7">
    <source>
        <dbReference type="Proteomes" id="UP000242188"/>
    </source>
</evidence>